<keyword evidence="1 2" id="KW-0808">Transferase</keyword>
<dbReference type="Proteomes" id="UP000076842">
    <property type="component" value="Unassembled WGS sequence"/>
</dbReference>
<proteinExistence type="predicted"/>
<evidence type="ECO:0000313" key="2">
    <source>
        <dbReference type="EMBL" id="KZT56674.1"/>
    </source>
</evidence>
<gene>
    <name evidence="2" type="ORF">CALCODRAFT_497164</name>
</gene>
<sequence>MYWAIAGAYPLVKTCDGLLLPSVLTLDGDGTDGVKEWFSRPIFSLGPQLPASYLHTQGSAGSSGSRAEVTVAYFKQQGEADNKNDPSIVFLDEALAKYGANSTLYITFGSMTAPSPEYLGYLFDVLLDLEEPMPFLFAAASPSLQLSESVREKVVASGRGLIVPWAPQQTVFQHPATGWVISHCGAGGTAEALAQGMPLITWPALADQPQNARWMVEVLDTAFELLQVRTGLGQTKAFRGGPNGTEIIGTEEAIKAEMKDVLTRARGEDGKRKRTNAGRVKQLIHEAEAPGGQVDQHFELLNREIL</sequence>
<dbReference type="PANTHER" id="PTHR48045:SF31">
    <property type="entry name" value="UDP-GLYCOSYLTRANSFERASE 76B1-LIKE"/>
    <property type="match status" value="1"/>
</dbReference>
<name>A0A165FFJ8_9BASI</name>
<accession>A0A165FFJ8</accession>
<evidence type="ECO:0000313" key="3">
    <source>
        <dbReference type="Proteomes" id="UP000076842"/>
    </source>
</evidence>
<dbReference type="InterPro" id="IPR002213">
    <property type="entry name" value="UDP_glucos_trans"/>
</dbReference>
<dbReference type="EMBL" id="KV423974">
    <property type="protein sequence ID" value="KZT56674.1"/>
    <property type="molecule type" value="Genomic_DNA"/>
</dbReference>
<dbReference type="OrthoDB" id="5835829at2759"/>
<dbReference type="Gene3D" id="3.40.50.2000">
    <property type="entry name" value="Glycogen Phosphorylase B"/>
    <property type="match status" value="1"/>
</dbReference>
<dbReference type="SUPFAM" id="SSF53756">
    <property type="entry name" value="UDP-Glycosyltransferase/glycogen phosphorylase"/>
    <property type="match status" value="1"/>
</dbReference>
<organism evidence="2 3">
    <name type="scientific">Calocera cornea HHB12733</name>
    <dbReference type="NCBI Taxonomy" id="1353952"/>
    <lineage>
        <taxon>Eukaryota</taxon>
        <taxon>Fungi</taxon>
        <taxon>Dikarya</taxon>
        <taxon>Basidiomycota</taxon>
        <taxon>Agaricomycotina</taxon>
        <taxon>Dacrymycetes</taxon>
        <taxon>Dacrymycetales</taxon>
        <taxon>Dacrymycetaceae</taxon>
        <taxon>Calocera</taxon>
    </lineage>
</organism>
<dbReference type="AlphaFoldDB" id="A0A165FFJ8"/>
<dbReference type="GO" id="GO:0008194">
    <property type="term" value="F:UDP-glycosyltransferase activity"/>
    <property type="evidence" value="ECO:0007669"/>
    <property type="project" value="InterPro"/>
</dbReference>
<dbReference type="Pfam" id="PF00201">
    <property type="entry name" value="UDPGT"/>
    <property type="match status" value="1"/>
</dbReference>
<protein>
    <submittedName>
        <fullName evidence="2">Glycosyltransferase family 1 protein</fullName>
    </submittedName>
</protein>
<dbReference type="PANTHER" id="PTHR48045">
    <property type="entry name" value="UDP-GLYCOSYLTRANSFERASE 72B1"/>
    <property type="match status" value="1"/>
</dbReference>
<dbReference type="InParanoid" id="A0A165FFJ8"/>
<dbReference type="STRING" id="1353952.A0A165FFJ8"/>
<keyword evidence="3" id="KW-1185">Reference proteome</keyword>
<dbReference type="CDD" id="cd03784">
    <property type="entry name" value="GT1_Gtf-like"/>
    <property type="match status" value="1"/>
</dbReference>
<evidence type="ECO:0000256" key="1">
    <source>
        <dbReference type="ARBA" id="ARBA00022679"/>
    </source>
</evidence>
<reference evidence="2 3" key="1">
    <citation type="journal article" date="2016" name="Mol. Biol. Evol.">
        <title>Comparative Genomics of Early-Diverging Mushroom-Forming Fungi Provides Insights into the Origins of Lignocellulose Decay Capabilities.</title>
        <authorList>
            <person name="Nagy L.G."/>
            <person name="Riley R."/>
            <person name="Tritt A."/>
            <person name="Adam C."/>
            <person name="Daum C."/>
            <person name="Floudas D."/>
            <person name="Sun H."/>
            <person name="Yadav J.S."/>
            <person name="Pangilinan J."/>
            <person name="Larsson K.H."/>
            <person name="Matsuura K."/>
            <person name="Barry K."/>
            <person name="Labutti K."/>
            <person name="Kuo R."/>
            <person name="Ohm R.A."/>
            <person name="Bhattacharya S.S."/>
            <person name="Shirouzu T."/>
            <person name="Yoshinaga Y."/>
            <person name="Martin F.M."/>
            <person name="Grigoriev I.V."/>
            <person name="Hibbett D.S."/>
        </authorList>
    </citation>
    <scope>NUCLEOTIDE SEQUENCE [LARGE SCALE GENOMIC DNA]</scope>
    <source>
        <strain evidence="2 3">HHB12733</strain>
    </source>
</reference>